<evidence type="ECO:0000313" key="2">
    <source>
        <dbReference type="EMBL" id="PMS36846.1"/>
    </source>
</evidence>
<dbReference type="SUPFAM" id="SSF89796">
    <property type="entry name" value="CoA-transferase family III (CaiB/BaiF)"/>
    <property type="match status" value="1"/>
</dbReference>
<dbReference type="PANTHER" id="PTHR48228:SF6">
    <property type="entry name" value="L-CARNITINE COA-TRANSFERASE"/>
    <property type="match status" value="1"/>
</dbReference>
<keyword evidence="3" id="KW-1185">Reference proteome</keyword>
<dbReference type="GO" id="GO:0016740">
    <property type="term" value="F:transferase activity"/>
    <property type="evidence" value="ECO:0007669"/>
    <property type="project" value="UniProtKB-KW"/>
</dbReference>
<keyword evidence="1" id="KW-0808">Transferase</keyword>
<gene>
    <name evidence="2" type="ORF">C0Z20_10800</name>
</gene>
<organism evidence="2 3">
    <name type="scientific">Trinickia symbiotica</name>
    <dbReference type="NCBI Taxonomy" id="863227"/>
    <lineage>
        <taxon>Bacteria</taxon>
        <taxon>Pseudomonadati</taxon>
        <taxon>Pseudomonadota</taxon>
        <taxon>Betaproteobacteria</taxon>
        <taxon>Burkholderiales</taxon>
        <taxon>Burkholderiaceae</taxon>
        <taxon>Trinickia</taxon>
    </lineage>
</organism>
<dbReference type="Proteomes" id="UP000235777">
    <property type="component" value="Unassembled WGS sequence"/>
</dbReference>
<sequence length="78" mass="8695">MKRPLEGVRILEMGQLIAGPFAAKMLAEFGADVIKMQSRDDFLPFRGAVARSHRSARSIAAARSTAYAWYRSVPRQTL</sequence>
<evidence type="ECO:0008006" key="4">
    <source>
        <dbReference type="Google" id="ProtNLM"/>
    </source>
</evidence>
<dbReference type="Pfam" id="PF02515">
    <property type="entry name" value="CoA_transf_3"/>
    <property type="match status" value="1"/>
</dbReference>
<evidence type="ECO:0000256" key="1">
    <source>
        <dbReference type="ARBA" id="ARBA00022679"/>
    </source>
</evidence>
<accession>A0A2N7X509</accession>
<dbReference type="AlphaFoldDB" id="A0A2N7X509"/>
<evidence type="ECO:0000313" key="3">
    <source>
        <dbReference type="Proteomes" id="UP000235777"/>
    </source>
</evidence>
<reference evidence="2 3" key="1">
    <citation type="submission" date="2018-01" db="EMBL/GenBank/DDBJ databases">
        <title>Whole genome analyses suggest that Burkholderia sensu lato contains two further novel genera in the rhizoxinica-symbiotica group Mycetohabitans gen. nov., and Trinickia gen. nov.: implications for the evolution of diazotrophy and nodulation in the Burkholderiaceae.</title>
        <authorList>
            <person name="Estrada-de los Santos P."/>
            <person name="Palmer M."/>
            <person name="Chavez-Ramirez B."/>
            <person name="Beukes C."/>
            <person name="Steenkamp E.T."/>
            <person name="Hirsch A.M."/>
            <person name="Manyaka P."/>
            <person name="Maluk M."/>
            <person name="Lafos M."/>
            <person name="Crook M."/>
            <person name="Gross E."/>
            <person name="Simon M.F."/>
            <person name="Bueno dos Reis Junior F."/>
            <person name="Poole P.S."/>
            <person name="Venter S.N."/>
            <person name="James E.K."/>
        </authorList>
    </citation>
    <scope>NUCLEOTIDE SEQUENCE [LARGE SCALE GENOMIC DNA]</scope>
    <source>
        <strain evidence="2 3">JPY 581</strain>
    </source>
</reference>
<protein>
    <recommendedName>
        <fullName evidence="4">CoA transferase</fullName>
    </recommendedName>
</protein>
<comment type="caution">
    <text evidence="2">The sequence shown here is derived from an EMBL/GenBank/DDBJ whole genome shotgun (WGS) entry which is preliminary data.</text>
</comment>
<dbReference type="InterPro" id="IPR003673">
    <property type="entry name" value="CoA-Trfase_fam_III"/>
</dbReference>
<proteinExistence type="predicted"/>
<dbReference type="InterPro" id="IPR050509">
    <property type="entry name" value="CoA-transferase_III"/>
</dbReference>
<dbReference type="PANTHER" id="PTHR48228">
    <property type="entry name" value="SUCCINYL-COA--D-CITRAMALATE COA-TRANSFERASE"/>
    <property type="match status" value="1"/>
</dbReference>
<dbReference type="Gene3D" id="3.40.50.10540">
    <property type="entry name" value="Crotonobetainyl-coa:carnitine coa-transferase, domain 1"/>
    <property type="match status" value="1"/>
</dbReference>
<name>A0A2N7X509_9BURK</name>
<dbReference type="EMBL" id="PNYC01000006">
    <property type="protein sequence ID" value="PMS36846.1"/>
    <property type="molecule type" value="Genomic_DNA"/>
</dbReference>
<dbReference type="InterPro" id="IPR023606">
    <property type="entry name" value="CoA-Trfase_III_dom_1_sf"/>
</dbReference>